<comment type="caution">
    <text evidence="2">The sequence shown here is derived from an EMBL/GenBank/DDBJ whole genome shotgun (WGS) entry which is preliminary data.</text>
</comment>
<accession>A0A0M8MBL6</accession>
<dbReference type="OrthoDB" id="1346785at2"/>
<evidence type="ECO:0000256" key="1">
    <source>
        <dbReference type="SAM" id="SignalP"/>
    </source>
</evidence>
<dbReference type="AlphaFoldDB" id="A0A0M8MBL6"/>
<organism evidence="2 3">
    <name type="scientific">Flavobacterium akiainvivens</name>
    <dbReference type="NCBI Taxonomy" id="1202724"/>
    <lineage>
        <taxon>Bacteria</taxon>
        <taxon>Pseudomonadati</taxon>
        <taxon>Bacteroidota</taxon>
        <taxon>Flavobacteriia</taxon>
        <taxon>Flavobacteriales</taxon>
        <taxon>Flavobacteriaceae</taxon>
        <taxon>Flavobacterium</taxon>
    </lineage>
</organism>
<dbReference type="EMBL" id="LIYD01000005">
    <property type="protein sequence ID" value="KOS06705.1"/>
    <property type="molecule type" value="Genomic_DNA"/>
</dbReference>
<sequence>MKHTALLLLFISFGTFAQNRTAYIIKNDNINKPVNFKKSSFWDDFEGFNQFTLSTPLRLNPQYGDTNNSSRNSITRYLPDGLSAHGGMGWHINQNFTLTANTGFDWHIDAGLFSVPVYASALLNININNENSILLQYGYGHAFTIGHGDLSGTYQKFRLGYCMDILGIFAELNNYGYPWKDAPTMASINLGVSVFVFR</sequence>
<evidence type="ECO:0008006" key="4">
    <source>
        <dbReference type="Google" id="ProtNLM"/>
    </source>
</evidence>
<dbReference type="RefSeq" id="WP_054408319.1">
    <property type="nucleotide sequence ID" value="NZ_FOYA01000016.1"/>
</dbReference>
<dbReference type="PATRIC" id="fig|1202724.3.peg.2525"/>
<dbReference type="Proteomes" id="UP000037755">
    <property type="component" value="Unassembled WGS sequence"/>
</dbReference>
<evidence type="ECO:0000313" key="2">
    <source>
        <dbReference type="EMBL" id="KOS06705.1"/>
    </source>
</evidence>
<proteinExistence type="predicted"/>
<reference evidence="2 3" key="1">
    <citation type="submission" date="2015-08" db="EMBL/GenBank/DDBJ databases">
        <title>Whole genome sequence of Flavobacterium akiainvivens IK-1T, from decaying Wikstroemia oahuensis, an endemic Hawaiian shrub.</title>
        <authorList>
            <person name="Wan X."/>
            <person name="Hou S."/>
            <person name="Saito J."/>
            <person name="Donachie S."/>
        </authorList>
    </citation>
    <scope>NUCLEOTIDE SEQUENCE [LARGE SCALE GENOMIC DNA]</scope>
    <source>
        <strain evidence="2 3">IK-1</strain>
    </source>
</reference>
<feature type="chain" id="PRO_5005818516" description="Outer membrane protein beta-barrel domain-containing protein" evidence="1">
    <location>
        <begin position="18"/>
        <end position="198"/>
    </location>
</feature>
<name>A0A0M8MBL6_9FLAO</name>
<evidence type="ECO:0000313" key="3">
    <source>
        <dbReference type="Proteomes" id="UP000037755"/>
    </source>
</evidence>
<dbReference type="STRING" id="1202724.AM493_12185"/>
<keyword evidence="1" id="KW-0732">Signal</keyword>
<gene>
    <name evidence="2" type="ORF">AM493_12185</name>
</gene>
<feature type="signal peptide" evidence="1">
    <location>
        <begin position="1"/>
        <end position="17"/>
    </location>
</feature>
<protein>
    <recommendedName>
        <fullName evidence="4">Outer membrane protein beta-barrel domain-containing protein</fullName>
    </recommendedName>
</protein>
<keyword evidence="3" id="KW-1185">Reference proteome</keyword>